<gene>
    <name evidence="1" type="ORF">K0504_06870</name>
</gene>
<protein>
    <submittedName>
        <fullName evidence="1">Capsular biosynthesis protein</fullName>
    </submittedName>
</protein>
<keyword evidence="2" id="KW-1185">Reference proteome</keyword>
<evidence type="ECO:0000313" key="2">
    <source>
        <dbReference type="Proteomes" id="UP001166251"/>
    </source>
</evidence>
<dbReference type="EMBL" id="JAHZSS010000006">
    <property type="protein sequence ID" value="MBW8190751.1"/>
    <property type="molecule type" value="Genomic_DNA"/>
</dbReference>
<organism evidence="1 2">
    <name type="scientific">Neiella holothuriorum</name>
    <dbReference type="NCBI Taxonomy" id="2870530"/>
    <lineage>
        <taxon>Bacteria</taxon>
        <taxon>Pseudomonadati</taxon>
        <taxon>Pseudomonadota</taxon>
        <taxon>Gammaproteobacteria</taxon>
        <taxon>Alteromonadales</taxon>
        <taxon>Echinimonadaceae</taxon>
        <taxon>Neiella</taxon>
    </lineage>
</organism>
<reference evidence="1" key="1">
    <citation type="submission" date="2021-07" db="EMBL/GenBank/DDBJ databases">
        <title>Neiella marina sp. nov., isolated from the intestinal content of sea cucumber Apostichopus japonicus.</title>
        <authorList>
            <person name="Bai X."/>
        </authorList>
    </citation>
    <scope>NUCLEOTIDE SEQUENCE</scope>
    <source>
        <strain evidence="1">126</strain>
    </source>
</reference>
<dbReference type="SUPFAM" id="SSF56784">
    <property type="entry name" value="HAD-like"/>
    <property type="match status" value="1"/>
</dbReference>
<dbReference type="Proteomes" id="UP001166251">
    <property type="component" value="Unassembled WGS sequence"/>
</dbReference>
<proteinExistence type="predicted"/>
<evidence type="ECO:0000313" key="1">
    <source>
        <dbReference type="EMBL" id="MBW8190751.1"/>
    </source>
</evidence>
<dbReference type="InterPro" id="IPR010039">
    <property type="entry name" value="EcbF_BcbF"/>
</dbReference>
<dbReference type="Gene3D" id="3.40.50.1000">
    <property type="entry name" value="HAD superfamily/HAD-like"/>
    <property type="match status" value="1"/>
</dbReference>
<dbReference type="RefSeq" id="WP_220103437.1">
    <property type="nucleotide sequence ID" value="NZ_JAHZSS010000006.1"/>
</dbReference>
<dbReference type="InterPro" id="IPR036412">
    <property type="entry name" value="HAD-like_sf"/>
</dbReference>
<sequence>MDKLIVDLDSTITLGDSSDYESVSPNSELISKLREYKSSGFYICIFTARNMRTYDGNVGKINVNTLPIILEWLKVHNVPYDEVIVGKPWCGHNGFYIDDKAIRPSEFASMSHEKIKNLLAIENSQDDGSNK</sequence>
<dbReference type="InterPro" id="IPR023214">
    <property type="entry name" value="HAD_sf"/>
</dbReference>
<dbReference type="NCBIfam" id="TIGR01689">
    <property type="entry name" value="EcbF-BcbF"/>
    <property type="match status" value="1"/>
</dbReference>
<accession>A0ABS7EG20</accession>
<comment type="caution">
    <text evidence="1">The sequence shown here is derived from an EMBL/GenBank/DDBJ whole genome shotgun (WGS) entry which is preliminary data.</text>
</comment>
<name>A0ABS7EG20_9GAMM</name>